<keyword evidence="7" id="KW-0066">ATP synthesis</keyword>
<name>A0A9N9QYM7_9NEOP</name>
<keyword evidence="3" id="KW-0813">Transport</keyword>
<gene>
    <name evidence="9" type="ORF">DIATSA_LOCUS4157</name>
</gene>
<dbReference type="NCBIfam" id="TIGR01145">
    <property type="entry name" value="ATP_synt_delta"/>
    <property type="match status" value="1"/>
</dbReference>
<dbReference type="GO" id="GO:0016020">
    <property type="term" value="C:membrane"/>
    <property type="evidence" value="ECO:0007669"/>
    <property type="project" value="UniProtKB-SubCell"/>
</dbReference>
<dbReference type="GO" id="GO:0046933">
    <property type="term" value="F:proton-transporting ATP synthase activity, rotational mechanism"/>
    <property type="evidence" value="ECO:0007669"/>
    <property type="project" value="InterPro"/>
</dbReference>
<evidence type="ECO:0000256" key="4">
    <source>
        <dbReference type="ARBA" id="ARBA00022781"/>
    </source>
</evidence>
<dbReference type="AlphaFoldDB" id="A0A9N9QYM7"/>
<keyword evidence="6" id="KW-0472">Membrane</keyword>
<dbReference type="InterPro" id="IPR026015">
    <property type="entry name" value="ATP_synth_OSCP/delta_N_sf"/>
</dbReference>
<keyword evidence="5" id="KW-0406">Ion transport</keyword>
<keyword evidence="4" id="KW-0375">Hydrogen ion transport</keyword>
<proteinExistence type="inferred from homology"/>
<organism evidence="9 10">
    <name type="scientific">Diatraea saccharalis</name>
    <name type="common">sugarcane borer</name>
    <dbReference type="NCBI Taxonomy" id="40085"/>
    <lineage>
        <taxon>Eukaryota</taxon>
        <taxon>Metazoa</taxon>
        <taxon>Ecdysozoa</taxon>
        <taxon>Arthropoda</taxon>
        <taxon>Hexapoda</taxon>
        <taxon>Insecta</taxon>
        <taxon>Pterygota</taxon>
        <taxon>Neoptera</taxon>
        <taxon>Endopterygota</taxon>
        <taxon>Lepidoptera</taxon>
        <taxon>Glossata</taxon>
        <taxon>Ditrysia</taxon>
        <taxon>Pyraloidea</taxon>
        <taxon>Crambidae</taxon>
        <taxon>Crambinae</taxon>
        <taxon>Diatraea</taxon>
    </lineage>
</organism>
<dbReference type="HAMAP" id="MF_01416">
    <property type="entry name" value="ATP_synth_delta_bact"/>
    <property type="match status" value="1"/>
</dbReference>
<comment type="similarity">
    <text evidence="2">Belongs to the ATPase delta chain family.</text>
</comment>
<evidence type="ECO:0000256" key="6">
    <source>
        <dbReference type="ARBA" id="ARBA00023136"/>
    </source>
</evidence>
<comment type="subcellular location">
    <subcellularLocation>
        <location evidence="1">Membrane</location>
    </subcellularLocation>
</comment>
<evidence type="ECO:0000256" key="2">
    <source>
        <dbReference type="ARBA" id="ARBA00007046"/>
    </source>
</evidence>
<dbReference type="PANTHER" id="PTHR11910">
    <property type="entry name" value="ATP SYNTHASE DELTA CHAIN"/>
    <property type="match status" value="1"/>
</dbReference>
<evidence type="ECO:0000256" key="1">
    <source>
        <dbReference type="ARBA" id="ARBA00004370"/>
    </source>
</evidence>
<dbReference type="OrthoDB" id="1262810at2759"/>
<evidence type="ECO:0000256" key="7">
    <source>
        <dbReference type="ARBA" id="ARBA00023310"/>
    </source>
</evidence>
<reference evidence="9" key="2">
    <citation type="submission" date="2022-10" db="EMBL/GenBank/DDBJ databases">
        <authorList>
            <consortium name="ENA_rothamsted_submissions"/>
            <consortium name="culmorum"/>
            <person name="King R."/>
        </authorList>
    </citation>
    <scope>NUCLEOTIDE SEQUENCE</scope>
</reference>
<accession>A0A9N9QYM7</accession>
<dbReference type="Proteomes" id="UP001153714">
    <property type="component" value="Chromosome 15"/>
</dbReference>
<dbReference type="InterPro" id="IPR000711">
    <property type="entry name" value="ATPase_OSCP/dsu"/>
</dbReference>
<dbReference type="Gene3D" id="1.10.520.20">
    <property type="entry name" value="N-terminal domain of the delta subunit of the F1F0-ATP synthase"/>
    <property type="match status" value="1"/>
</dbReference>
<evidence type="ECO:0000313" key="9">
    <source>
        <dbReference type="EMBL" id="CAG9786185.1"/>
    </source>
</evidence>
<dbReference type="Pfam" id="PF00213">
    <property type="entry name" value="OSCP"/>
    <property type="match status" value="1"/>
</dbReference>
<dbReference type="EMBL" id="OU893346">
    <property type="protein sequence ID" value="CAG9786185.1"/>
    <property type="molecule type" value="Genomic_DNA"/>
</dbReference>
<sequence>MNVIIRSKSSFYVFGLTKILCRHQSSAQNTKPPIPVFGVEGRYVTALYSAALQMQQIDDVEKHLRALQKELLKPTVVDFIETSMISSVAKAKLMQEVGQQAGMPAAAINFLSLVAENGRLKKLRRMITMFLAVMVAHRNEALCEVITAKPLDSNDRSSLMDALQKFVKGNKKIQLTEKVDPSIIGGMIVGVEDKHIDMSIARKVQRYTDILKQSL</sequence>
<evidence type="ECO:0000256" key="5">
    <source>
        <dbReference type="ARBA" id="ARBA00023065"/>
    </source>
</evidence>
<evidence type="ECO:0000256" key="8">
    <source>
        <dbReference type="ARBA" id="ARBA00033369"/>
    </source>
</evidence>
<evidence type="ECO:0000256" key="3">
    <source>
        <dbReference type="ARBA" id="ARBA00022448"/>
    </source>
</evidence>
<dbReference type="SUPFAM" id="SSF47928">
    <property type="entry name" value="N-terminal domain of the delta subunit of the F1F0-ATP synthase"/>
    <property type="match status" value="1"/>
</dbReference>
<protein>
    <recommendedName>
        <fullName evidence="8">Oligomycin sensitivity conferral protein</fullName>
    </recommendedName>
</protein>
<evidence type="ECO:0000313" key="10">
    <source>
        <dbReference type="Proteomes" id="UP001153714"/>
    </source>
</evidence>
<dbReference type="PRINTS" id="PR00125">
    <property type="entry name" value="ATPASEDELTA"/>
</dbReference>
<reference evidence="9" key="1">
    <citation type="submission" date="2021-12" db="EMBL/GenBank/DDBJ databases">
        <authorList>
            <person name="King R."/>
        </authorList>
    </citation>
    <scope>NUCLEOTIDE SEQUENCE</scope>
</reference>
<keyword evidence="10" id="KW-1185">Reference proteome</keyword>